<feature type="binding site" evidence="3">
    <location>
        <position position="6"/>
    </location>
    <ligand>
        <name>a divalent metal cation</name>
        <dbReference type="ChEBI" id="CHEBI:60240"/>
        <label>1</label>
    </ligand>
</feature>
<dbReference type="InterPro" id="IPR018228">
    <property type="entry name" value="DNase_TatD-rel_CS"/>
</dbReference>
<evidence type="ECO:0000256" key="3">
    <source>
        <dbReference type="PIRSR" id="PIRSR005902-1"/>
    </source>
</evidence>
<dbReference type="PROSITE" id="PS01091">
    <property type="entry name" value="TATD_3"/>
    <property type="match status" value="1"/>
</dbReference>
<reference evidence="4 5" key="1">
    <citation type="journal article" date="2007" name="Science">
        <title>Sea anemone genome reveals ancestral eumetazoan gene repertoire and genomic organization.</title>
        <authorList>
            <person name="Putnam N.H."/>
            <person name="Srivastava M."/>
            <person name="Hellsten U."/>
            <person name="Dirks B."/>
            <person name="Chapman J."/>
            <person name="Salamov A."/>
            <person name="Terry A."/>
            <person name="Shapiro H."/>
            <person name="Lindquist E."/>
            <person name="Kapitonov V.V."/>
            <person name="Jurka J."/>
            <person name="Genikhovich G."/>
            <person name="Grigoriev I.V."/>
            <person name="Lucas S.M."/>
            <person name="Steele R.E."/>
            <person name="Finnerty J.R."/>
            <person name="Technau U."/>
            <person name="Martindale M.Q."/>
            <person name="Rokhsar D.S."/>
        </authorList>
    </citation>
    <scope>NUCLEOTIDE SEQUENCE [LARGE SCALE GENOMIC DNA]</scope>
    <source>
        <strain evidence="5">CH2 X CH6</strain>
    </source>
</reference>
<dbReference type="OMA" id="THCHLEY"/>
<evidence type="ECO:0000256" key="1">
    <source>
        <dbReference type="ARBA" id="ARBA00009275"/>
    </source>
</evidence>
<feature type="binding site" evidence="3">
    <location>
        <position position="8"/>
    </location>
    <ligand>
        <name>a divalent metal cation</name>
        <dbReference type="ChEBI" id="CHEBI:60240"/>
        <label>1</label>
    </ligand>
</feature>
<keyword evidence="2" id="KW-0378">Hydrolase</keyword>
<dbReference type="InterPro" id="IPR001130">
    <property type="entry name" value="TatD-like"/>
</dbReference>
<evidence type="ECO:0000256" key="2">
    <source>
        <dbReference type="ARBA" id="ARBA00022801"/>
    </source>
</evidence>
<evidence type="ECO:0000313" key="5">
    <source>
        <dbReference type="Proteomes" id="UP000001593"/>
    </source>
</evidence>
<dbReference type="FunFam" id="3.20.20.140:FF:000027">
    <property type="entry name" value="putative deoxyribonuclease TATDN2"/>
    <property type="match status" value="1"/>
</dbReference>
<dbReference type="eggNOG" id="KOG3020">
    <property type="taxonomic scope" value="Eukaryota"/>
</dbReference>
<dbReference type="KEGG" id="nve:5521016"/>
<dbReference type="GO" id="GO:0046872">
    <property type="term" value="F:metal ion binding"/>
    <property type="evidence" value="ECO:0007669"/>
    <property type="project" value="UniProtKB-KW"/>
</dbReference>
<dbReference type="OrthoDB" id="413993at2759"/>
<dbReference type="STRING" id="45351.A7RIQ3"/>
<keyword evidence="3" id="KW-0479">Metal-binding</keyword>
<feature type="binding site" evidence="3">
    <location>
        <position position="136"/>
    </location>
    <ligand>
        <name>a divalent metal cation</name>
        <dbReference type="ChEBI" id="CHEBI:60240"/>
        <label>2</label>
    </ligand>
</feature>
<dbReference type="InterPro" id="IPR032466">
    <property type="entry name" value="Metal_Hydrolase"/>
</dbReference>
<organism evidence="4 5">
    <name type="scientific">Nematostella vectensis</name>
    <name type="common">Starlet sea anemone</name>
    <dbReference type="NCBI Taxonomy" id="45351"/>
    <lineage>
        <taxon>Eukaryota</taxon>
        <taxon>Metazoa</taxon>
        <taxon>Cnidaria</taxon>
        <taxon>Anthozoa</taxon>
        <taxon>Hexacorallia</taxon>
        <taxon>Actiniaria</taxon>
        <taxon>Edwardsiidae</taxon>
        <taxon>Nematostella</taxon>
    </lineage>
</organism>
<feature type="non-terminal residue" evidence="4">
    <location>
        <position position="1"/>
    </location>
</feature>
<dbReference type="PANTHER" id="PTHR46363">
    <property type="entry name" value="DEOXYRIBONUCLEASE TATDN2-RELATED"/>
    <property type="match status" value="1"/>
</dbReference>
<dbReference type="Proteomes" id="UP000001593">
    <property type="component" value="Unassembled WGS sequence"/>
</dbReference>
<comment type="similarity">
    <text evidence="1">Belongs to the metallo-dependent hydrolases superfamily. TatD-type hydrolase family.</text>
</comment>
<dbReference type="GO" id="GO:0016788">
    <property type="term" value="F:hydrolase activity, acting on ester bonds"/>
    <property type="evidence" value="ECO:0007669"/>
    <property type="project" value="InterPro"/>
</dbReference>
<dbReference type="CDD" id="cd01310">
    <property type="entry name" value="TatD_DNAse"/>
    <property type="match status" value="1"/>
</dbReference>
<keyword evidence="5" id="KW-1185">Reference proteome</keyword>
<dbReference type="PANTHER" id="PTHR46363:SF1">
    <property type="entry name" value="DEOXYRIBONUCLEASE TATDN2-RELATED"/>
    <property type="match status" value="1"/>
</dbReference>
<dbReference type="HOGENOM" id="CLU_031506_4_1_1"/>
<dbReference type="InParanoid" id="A7RIQ3"/>
<protein>
    <submittedName>
        <fullName evidence="4">Uncharacterized protein</fullName>
    </submittedName>
</protein>
<dbReference type="AlphaFoldDB" id="A7RIQ3"/>
<proteinExistence type="inferred from homology"/>
<dbReference type="Pfam" id="PF01026">
    <property type="entry name" value="TatD_DNase"/>
    <property type="match status" value="1"/>
</dbReference>
<evidence type="ECO:0000313" key="4">
    <source>
        <dbReference type="EMBL" id="EDO48757.1"/>
    </source>
</evidence>
<feature type="binding site" evidence="3">
    <location>
        <position position="99"/>
    </location>
    <ligand>
        <name>a divalent metal cation</name>
        <dbReference type="ChEBI" id="CHEBI:60240"/>
        <label>1</label>
    </ligand>
</feature>
<dbReference type="EMBL" id="DS469512">
    <property type="protein sequence ID" value="EDO48757.1"/>
    <property type="molecule type" value="Genomic_DNA"/>
</dbReference>
<feature type="binding site" evidence="3">
    <location>
        <position position="161"/>
    </location>
    <ligand>
        <name>a divalent metal cation</name>
        <dbReference type="ChEBI" id="CHEBI:60240"/>
        <label>2</label>
    </ligand>
</feature>
<gene>
    <name evidence="4" type="ORF">NEMVEDRAFT_v1g82668</name>
</gene>
<dbReference type="PIRSF" id="PIRSF005902">
    <property type="entry name" value="DNase_TatD"/>
    <property type="match status" value="1"/>
</dbReference>
<name>A7RIQ3_NEMVE</name>
<accession>A7RIQ3</accession>
<dbReference type="PhylomeDB" id="A7RIQ3"/>
<dbReference type="SUPFAM" id="SSF51556">
    <property type="entry name" value="Metallo-dependent hydrolases"/>
    <property type="match status" value="1"/>
</dbReference>
<sequence length="266" mass="30277">EFVDTHCHLEYLFDRQRHHGGFSEYKAKHHFPKSFKGCITMFCDPAAFSSFGSWQDLVTEDGVWGAFGCHPHNSDYYTETMESKIIECLKHPKAVALGECGLDYSKRSKAQPSKQAEVFVRQMKLAVELKKPLIIHCRNAESDTLDLLKSSMPTDWKIHLHCYTGSVDFAQKFLHQFSNLYIGLTGIVTSSNARDVQNLARQIPLDRLLLETDAPYFVPSKISKSHKWAHPGMAIYVAEAIADIKEIPFETVLEVVRNNTKHIYGI</sequence>
<feature type="binding site" evidence="3">
    <location>
        <position position="213"/>
    </location>
    <ligand>
        <name>a divalent metal cation</name>
        <dbReference type="ChEBI" id="CHEBI:60240"/>
        <label>1</label>
    </ligand>
</feature>
<dbReference type="Gene3D" id="3.20.20.140">
    <property type="entry name" value="Metal-dependent hydrolases"/>
    <property type="match status" value="1"/>
</dbReference>